<dbReference type="AlphaFoldDB" id="A0A0D2MR23"/>
<dbReference type="InterPro" id="IPR052892">
    <property type="entry name" value="NA-targeting_endonuclease"/>
</dbReference>
<dbReference type="PANTHER" id="PTHR33877">
    <property type="entry name" value="SLL1193 PROTEIN"/>
    <property type="match status" value="1"/>
</dbReference>
<dbReference type="OrthoDB" id="2127950at2759"/>
<proteinExistence type="predicted"/>
<evidence type="ECO:0000313" key="3">
    <source>
        <dbReference type="Proteomes" id="UP000054498"/>
    </source>
</evidence>
<evidence type="ECO:0000256" key="1">
    <source>
        <dbReference type="SAM" id="MobiDB-lite"/>
    </source>
</evidence>
<dbReference type="RefSeq" id="XP_013901901.1">
    <property type="nucleotide sequence ID" value="XM_014046447.1"/>
</dbReference>
<feature type="compositionally biased region" description="Basic residues" evidence="1">
    <location>
        <begin position="62"/>
        <end position="72"/>
    </location>
</feature>
<feature type="region of interest" description="Disordered" evidence="1">
    <location>
        <begin position="1"/>
        <end position="83"/>
    </location>
</feature>
<gene>
    <name evidence="2" type="ORF">MNEG_5077</name>
</gene>
<name>A0A0D2MR23_9CHLO</name>
<evidence type="ECO:0000313" key="2">
    <source>
        <dbReference type="EMBL" id="KIZ02882.1"/>
    </source>
</evidence>
<dbReference type="GeneID" id="25737954"/>
<dbReference type="STRING" id="145388.A0A0D2MR23"/>
<reference evidence="2 3" key="1">
    <citation type="journal article" date="2013" name="BMC Genomics">
        <title>Reconstruction of the lipid metabolism for the microalga Monoraphidium neglectum from its genome sequence reveals characteristics suitable for biofuel production.</title>
        <authorList>
            <person name="Bogen C."/>
            <person name="Al-Dilaimi A."/>
            <person name="Albersmeier A."/>
            <person name="Wichmann J."/>
            <person name="Grundmann M."/>
            <person name="Rupp O."/>
            <person name="Lauersen K.J."/>
            <person name="Blifernez-Klassen O."/>
            <person name="Kalinowski J."/>
            <person name="Goesmann A."/>
            <person name="Mussgnug J.H."/>
            <person name="Kruse O."/>
        </authorList>
    </citation>
    <scope>NUCLEOTIDE SEQUENCE [LARGE SCALE GENOMIC DNA]</scope>
    <source>
        <strain evidence="2 3">SAG 48.87</strain>
    </source>
</reference>
<feature type="compositionally biased region" description="Low complexity" evidence="1">
    <location>
        <begin position="13"/>
        <end position="57"/>
    </location>
</feature>
<dbReference type="PANTHER" id="PTHR33877:SF2">
    <property type="entry name" value="OS07G0170200 PROTEIN"/>
    <property type="match status" value="1"/>
</dbReference>
<accession>A0A0D2MR23</accession>
<sequence>MELSGRSCGAHMRASAASASSTSVSSQRQLLRLSRRPASAAPARALRPAPRARMQPAVLAAKGKHHQQHAPKKAAGGGASTPGAAATSRTVAVVAVTTADADLATVLVSPGTAGDLGAAFGGGALGSGEIDVAVADSDEELDCASRSGPIVPAGVLGAAGLAGVSGEGSVRSSQNHHRCLVLDAAYRPINTISWFRAVMMDVGGKVDILDYYENVYAYSAYQSHQLPAVLRARASVNMHELAGRVALTRRNVLSRDKNTCQ</sequence>
<dbReference type="EMBL" id="KK100958">
    <property type="protein sequence ID" value="KIZ02882.1"/>
    <property type="molecule type" value="Genomic_DNA"/>
</dbReference>
<dbReference type="KEGG" id="mng:MNEG_5077"/>
<keyword evidence="3" id="KW-1185">Reference proteome</keyword>
<organism evidence="2 3">
    <name type="scientific">Monoraphidium neglectum</name>
    <dbReference type="NCBI Taxonomy" id="145388"/>
    <lineage>
        <taxon>Eukaryota</taxon>
        <taxon>Viridiplantae</taxon>
        <taxon>Chlorophyta</taxon>
        <taxon>core chlorophytes</taxon>
        <taxon>Chlorophyceae</taxon>
        <taxon>CS clade</taxon>
        <taxon>Sphaeropleales</taxon>
        <taxon>Selenastraceae</taxon>
        <taxon>Monoraphidium</taxon>
    </lineage>
</organism>
<dbReference type="Proteomes" id="UP000054498">
    <property type="component" value="Unassembled WGS sequence"/>
</dbReference>
<protein>
    <submittedName>
        <fullName evidence="2">Uncharacterized protein</fullName>
    </submittedName>
</protein>